<evidence type="ECO:0000313" key="3">
    <source>
        <dbReference type="EMBL" id="CEJ08018.1"/>
    </source>
</evidence>
<sequence length="169" mass="18972">MLILGAMGLIAAFGGIGLWLAARVRRRPEEIRVLLTALALLDTDIYWGATPLPEAFSGIADRVEDPWRNFFTEVKERIERGEAAWPAWKETIARLTGAFALKPEDWLIVLDIGKGLGRSDQQEQHKQLELAQKQLTLLREQAVVWAEKQAKMWAYLGFLVGCAGAIFLI</sequence>
<keyword evidence="1" id="KW-0812">Transmembrane</keyword>
<keyword evidence="1" id="KW-0472">Membrane</keyword>
<keyword evidence="1" id="KW-1133">Transmembrane helix</keyword>
<dbReference type="EMBL" id="CDGJ01000078">
    <property type="protein sequence ID" value="CEJ08018.1"/>
    <property type="molecule type" value="Genomic_DNA"/>
</dbReference>
<gene>
    <name evidence="3" type="ORF">DEACI_2493</name>
    <name evidence="2" type="ORF">DEACI_2811</name>
</gene>
<reference evidence="3" key="1">
    <citation type="submission" date="2014-11" db="EMBL/GenBank/DDBJ databases">
        <authorList>
            <person name="Hornung B.V."/>
        </authorList>
    </citation>
    <scope>NUCLEOTIDE SEQUENCE</scope>
    <source>
        <strain evidence="3">INE</strain>
    </source>
</reference>
<reference evidence="2" key="2">
    <citation type="submission" date="2020-01" db="EMBL/GenBank/DDBJ databases">
        <authorList>
            <person name="Hornung B."/>
        </authorList>
    </citation>
    <scope>NUCLEOTIDE SEQUENCE</scope>
    <source>
        <strain evidence="2">PacBioINE</strain>
    </source>
</reference>
<dbReference type="Pfam" id="PF09548">
    <property type="entry name" value="Spore_III_AB"/>
    <property type="match status" value="1"/>
</dbReference>
<dbReference type="RefSeq" id="WP_240985559.1">
    <property type="nucleotide sequence ID" value="NZ_CDGJ01000078.1"/>
</dbReference>
<proteinExistence type="predicted"/>
<evidence type="ECO:0000313" key="2">
    <source>
        <dbReference type="EMBL" id="CAA7602139.1"/>
    </source>
</evidence>
<dbReference type="AlphaFoldDB" id="A0A8S0W8W2"/>
<keyword evidence="4" id="KW-1185">Reference proteome</keyword>
<organism evidence="2">
    <name type="scientific">Acididesulfobacillus acetoxydans</name>
    <dbReference type="NCBI Taxonomy" id="1561005"/>
    <lineage>
        <taxon>Bacteria</taxon>
        <taxon>Bacillati</taxon>
        <taxon>Bacillota</taxon>
        <taxon>Clostridia</taxon>
        <taxon>Eubacteriales</taxon>
        <taxon>Peptococcaceae</taxon>
        <taxon>Acididesulfobacillus</taxon>
    </lineage>
</organism>
<name>A0A8S0W8W2_9FIRM</name>
<evidence type="ECO:0000313" key="4">
    <source>
        <dbReference type="Proteomes" id="UP001071230"/>
    </source>
</evidence>
<dbReference type="InterPro" id="IPR014198">
    <property type="entry name" value="Spore_III_AB"/>
</dbReference>
<evidence type="ECO:0000256" key="1">
    <source>
        <dbReference type="SAM" id="Phobius"/>
    </source>
</evidence>
<dbReference type="EMBL" id="LR746496">
    <property type="protein sequence ID" value="CAA7602139.1"/>
    <property type="molecule type" value="Genomic_DNA"/>
</dbReference>
<accession>A0A8S0W8W2</accession>
<dbReference type="PIRSF" id="PIRSF021435">
    <property type="entry name" value="SpoIIIAB"/>
    <property type="match status" value="1"/>
</dbReference>
<dbReference type="KEGG" id="aacx:DEACI_2811"/>
<dbReference type="Proteomes" id="UP000836597">
    <property type="component" value="Chromosome"/>
</dbReference>
<feature type="transmembrane region" description="Helical" evidence="1">
    <location>
        <begin position="6"/>
        <end position="22"/>
    </location>
</feature>
<dbReference type="Proteomes" id="UP001071230">
    <property type="component" value="Unassembled WGS sequence"/>
</dbReference>
<protein>
    <submittedName>
        <fullName evidence="2">Stage III sporulation protein AB (Spore_III_AB)</fullName>
    </submittedName>
</protein>